<dbReference type="GO" id="GO:0003676">
    <property type="term" value="F:nucleic acid binding"/>
    <property type="evidence" value="ECO:0007669"/>
    <property type="project" value="InterPro"/>
</dbReference>
<dbReference type="SUPFAM" id="SSF53098">
    <property type="entry name" value="Ribonuclease H-like"/>
    <property type="match status" value="1"/>
</dbReference>
<dbReference type="HOGENOM" id="CLU_037266_1_0_1"/>
<dbReference type="SMART" id="SM00479">
    <property type="entry name" value="EXOIII"/>
    <property type="match status" value="1"/>
</dbReference>
<dbReference type="EMBL" id="KL197715">
    <property type="protein sequence ID" value="KDQ59451.1"/>
    <property type="molecule type" value="Genomic_DNA"/>
</dbReference>
<evidence type="ECO:0000313" key="6">
    <source>
        <dbReference type="Proteomes" id="UP000027265"/>
    </source>
</evidence>
<evidence type="ECO:0000313" key="5">
    <source>
        <dbReference type="EMBL" id="KDQ59451.1"/>
    </source>
</evidence>
<gene>
    <name evidence="5" type="ORF">JAAARDRAFT_33017</name>
</gene>
<organism evidence="5 6">
    <name type="scientific">Jaapia argillacea MUCL 33604</name>
    <dbReference type="NCBI Taxonomy" id="933084"/>
    <lineage>
        <taxon>Eukaryota</taxon>
        <taxon>Fungi</taxon>
        <taxon>Dikarya</taxon>
        <taxon>Basidiomycota</taxon>
        <taxon>Agaricomycotina</taxon>
        <taxon>Agaricomycetes</taxon>
        <taxon>Agaricomycetidae</taxon>
        <taxon>Jaapiales</taxon>
        <taxon>Jaapiaceae</taxon>
        <taxon>Jaapia</taxon>
    </lineage>
</organism>
<feature type="domain" description="Exonuclease" evidence="4">
    <location>
        <begin position="106"/>
        <end position="321"/>
    </location>
</feature>
<name>A0A067QA60_9AGAM</name>
<evidence type="ECO:0000256" key="3">
    <source>
        <dbReference type="ARBA" id="ARBA00022839"/>
    </source>
</evidence>
<dbReference type="AlphaFoldDB" id="A0A067QA60"/>
<accession>A0A067QA60</accession>
<keyword evidence="3" id="KW-0269">Exonuclease</keyword>
<dbReference type="InterPro" id="IPR036397">
    <property type="entry name" value="RNaseH_sf"/>
</dbReference>
<protein>
    <recommendedName>
        <fullName evidence="4">Exonuclease domain-containing protein</fullName>
    </recommendedName>
</protein>
<dbReference type="CDD" id="cd06133">
    <property type="entry name" value="ERI-1_3'hExo_like"/>
    <property type="match status" value="1"/>
</dbReference>
<dbReference type="STRING" id="933084.A0A067QA60"/>
<dbReference type="InterPro" id="IPR013520">
    <property type="entry name" value="Ribonucl_H"/>
</dbReference>
<dbReference type="Pfam" id="PF00929">
    <property type="entry name" value="RNase_T"/>
    <property type="match status" value="1"/>
</dbReference>
<dbReference type="OrthoDB" id="448399at2759"/>
<dbReference type="InterPro" id="IPR051274">
    <property type="entry name" value="3-5_Exoribonuclease"/>
</dbReference>
<evidence type="ECO:0000256" key="1">
    <source>
        <dbReference type="ARBA" id="ARBA00022722"/>
    </source>
</evidence>
<reference evidence="6" key="1">
    <citation type="journal article" date="2014" name="Proc. Natl. Acad. Sci. U.S.A.">
        <title>Extensive sampling of basidiomycete genomes demonstrates inadequacy of the white-rot/brown-rot paradigm for wood decay fungi.</title>
        <authorList>
            <person name="Riley R."/>
            <person name="Salamov A.A."/>
            <person name="Brown D.W."/>
            <person name="Nagy L.G."/>
            <person name="Floudas D."/>
            <person name="Held B.W."/>
            <person name="Levasseur A."/>
            <person name="Lombard V."/>
            <person name="Morin E."/>
            <person name="Otillar R."/>
            <person name="Lindquist E.A."/>
            <person name="Sun H."/>
            <person name="LaButti K.M."/>
            <person name="Schmutz J."/>
            <person name="Jabbour D."/>
            <person name="Luo H."/>
            <person name="Baker S.E."/>
            <person name="Pisabarro A.G."/>
            <person name="Walton J.D."/>
            <person name="Blanchette R.A."/>
            <person name="Henrissat B."/>
            <person name="Martin F."/>
            <person name="Cullen D."/>
            <person name="Hibbett D.S."/>
            <person name="Grigoriev I.V."/>
        </authorList>
    </citation>
    <scope>NUCLEOTIDE SEQUENCE [LARGE SCALE GENOMIC DNA]</scope>
    <source>
        <strain evidence="6">MUCL 33604</strain>
    </source>
</reference>
<dbReference type="InParanoid" id="A0A067QA60"/>
<dbReference type="InterPro" id="IPR012337">
    <property type="entry name" value="RNaseH-like_sf"/>
</dbReference>
<proteinExistence type="predicted"/>
<keyword evidence="6" id="KW-1185">Reference proteome</keyword>
<dbReference type="GO" id="GO:0000175">
    <property type="term" value="F:3'-5'-RNA exonuclease activity"/>
    <property type="evidence" value="ECO:0007669"/>
    <property type="project" value="InterPro"/>
</dbReference>
<dbReference type="PANTHER" id="PTHR23044:SF61">
    <property type="entry name" value="3'-5' EXORIBONUCLEASE 1-RELATED"/>
    <property type="match status" value="1"/>
</dbReference>
<sequence>MFYSRIMSSLLDLSSSWTARSVVVLAVIGALVINRRPRKSLSVDDKSANPLTPTSSIFGVLLSPVGRGHSSEDTSIPADPKPLQVATEEVGGKETAVVKVKQPYDALLVLDVEGTCMSGTTFDYPNEIIEWPVCLMRWKDKDEEGKASQLEIVAEFRSFVKPTWRPTLSQFCTQLTGITQEQVDTAPTFSEVMKMFSEFLSANGLVHPGTGKRLERFCWCSDGPFDVRDFVVKQCFISKMTMPSWITGDIMDVRKIVSNLSYGRERDRRKTSTFTRRISLNIPAQLKFLGLPPFEGRQHSGIDDTRNIARIISELGRRGVRLEPNYVIHPRRRWQWMGKPGEILEEYIT</sequence>
<dbReference type="InterPro" id="IPR047201">
    <property type="entry name" value="ERI-1_3'hExo-like"/>
</dbReference>
<dbReference type="FunCoup" id="A0A067QA60">
    <property type="interactions" value="269"/>
</dbReference>
<dbReference type="Proteomes" id="UP000027265">
    <property type="component" value="Unassembled WGS sequence"/>
</dbReference>
<keyword evidence="1" id="KW-0540">Nuclease</keyword>
<dbReference type="PANTHER" id="PTHR23044">
    <property type="entry name" value="3'-5' EXONUCLEASE ERI1-RELATED"/>
    <property type="match status" value="1"/>
</dbReference>
<evidence type="ECO:0000256" key="2">
    <source>
        <dbReference type="ARBA" id="ARBA00022801"/>
    </source>
</evidence>
<keyword evidence="2" id="KW-0378">Hydrolase</keyword>
<evidence type="ECO:0000259" key="4">
    <source>
        <dbReference type="SMART" id="SM00479"/>
    </source>
</evidence>
<dbReference type="Gene3D" id="3.30.420.10">
    <property type="entry name" value="Ribonuclease H-like superfamily/Ribonuclease H"/>
    <property type="match status" value="1"/>
</dbReference>